<dbReference type="PANTHER" id="PTHR32305:SF15">
    <property type="entry name" value="PROTEIN RHSA-RELATED"/>
    <property type="match status" value="1"/>
</dbReference>
<accession>A0ABY9QL32</accession>
<dbReference type="InterPro" id="IPR006531">
    <property type="entry name" value="Gp5/Vgr_OB"/>
</dbReference>
<dbReference type="NCBIfam" id="TIGR01646">
    <property type="entry name" value="vgr_GE"/>
    <property type="match status" value="1"/>
</dbReference>
<keyword evidence="7" id="KW-1185">Reference proteome</keyword>
<dbReference type="Gene3D" id="2.30.110.50">
    <property type="match status" value="1"/>
</dbReference>
<dbReference type="Gene3D" id="4.10.220.110">
    <property type="match status" value="1"/>
</dbReference>
<dbReference type="Gene3D" id="2.40.50.230">
    <property type="entry name" value="Gp5 N-terminal domain"/>
    <property type="match status" value="1"/>
</dbReference>
<dbReference type="Gene3D" id="3.55.50.10">
    <property type="entry name" value="Baseplate protein-like domains"/>
    <property type="match status" value="1"/>
</dbReference>
<evidence type="ECO:0000256" key="1">
    <source>
        <dbReference type="ARBA" id="ARBA00004613"/>
    </source>
</evidence>
<dbReference type="InterPro" id="IPR017847">
    <property type="entry name" value="T6SS_RhsGE_Vgr_subset"/>
</dbReference>
<dbReference type="SUPFAM" id="SSF69349">
    <property type="entry name" value="Phage fibre proteins"/>
    <property type="match status" value="1"/>
</dbReference>
<protein>
    <submittedName>
        <fullName evidence="6">Type VI secretion system tip protein TssI/VgrG</fullName>
    </submittedName>
</protein>
<organism evidence="6 7">
    <name type="scientific">Pseudomonas entomophila</name>
    <dbReference type="NCBI Taxonomy" id="312306"/>
    <lineage>
        <taxon>Bacteria</taxon>
        <taxon>Pseudomonadati</taxon>
        <taxon>Pseudomonadota</taxon>
        <taxon>Gammaproteobacteria</taxon>
        <taxon>Pseudomonadales</taxon>
        <taxon>Pseudomonadaceae</taxon>
        <taxon>Pseudomonas</taxon>
    </lineage>
</organism>
<dbReference type="InterPro" id="IPR054030">
    <property type="entry name" value="Gp5_Vgr_C"/>
</dbReference>
<reference evidence="6 7" key="1">
    <citation type="submission" date="2023-08" db="EMBL/GenBank/DDBJ databases">
        <title>Complete Genome Sequence of Pseudomonas entomophila TVIN A01.</title>
        <authorList>
            <person name="Shelke T."/>
            <person name="Mahar N.S."/>
            <person name="Gupta I."/>
            <person name="Gupta V."/>
        </authorList>
    </citation>
    <scope>NUCLEOTIDE SEQUENCE [LARGE SCALE GENOMIC DNA]</scope>
    <source>
        <strain evidence="6 7">TVIN-A01</strain>
    </source>
</reference>
<proteinExistence type="inferred from homology"/>
<sequence>MFTLPPAERLRLFADALPRDAQVLAFSGAEGISTLYGFDIELVSESTSLALQTLLDQPAFLAFDDQGRGVHGMLARARLGKVGQRLTHYHLRLVPRMARLELRHNHRIFQQRTVAQIVALVFKEHGILADACQFRLEAPFPPRDYCVQYGESDLAFIERLCQEDGIHYRFEHAPDGHRVVFSDHQMHFPHLPRPLAFVPENGLNADTAVASAFSLAFESSVERVELRDHDFRKSATALAYTSRAGDTPAREHYTYPGGLLQTVDQGRGRALAQRTLERCRARQCTAEGASDEPGLVSGHLVNLTGHPQAACNQLWLLTSVAHQGQQSQVLEENASADATAHYGNTFTAMPWDTIYRPPLSHAKPRVPASQEARVTGPQGEEVYCDAFGRVKVQFHWDREGRGDEHSSCWLRVASGWAGDRHGALTVPRVGMAVLVSFLDDDPDQPVISGCLPDSLHLPPYPLPDYNSRTVLRSRSLGGGGGYNELSMDDRAGQELVYLRAQRDLEERIEQDSYLYIGRQRHALIKGTSQVTLEDEDQRTVSGARKVLLRSDDHLTVEQASQTRVGTVLLQHAGQRVQVSADGEVLVEGGNSISLKVAGQHLLINANGIFASSPLQIGGAPVTGLPTAPALPGQQAGQTAPVALSAPVSAWQRTLLSTSQATASDYCPLCESCRDGLCLPAGGGR</sequence>
<dbReference type="GeneID" id="32804821"/>
<dbReference type="NCBIfam" id="TIGR03361">
    <property type="entry name" value="VI_Rhs_Vgr"/>
    <property type="match status" value="1"/>
</dbReference>
<comment type="similarity">
    <text evidence="2">Belongs to the VgrG protein family.</text>
</comment>
<dbReference type="Pfam" id="PF05954">
    <property type="entry name" value="Phage_GPD"/>
    <property type="match status" value="1"/>
</dbReference>
<dbReference type="Pfam" id="PF04717">
    <property type="entry name" value="Phage_base_V"/>
    <property type="match status" value="1"/>
</dbReference>
<dbReference type="InterPro" id="IPR050708">
    <property type="entry name" value="T6SS_VgrG/RHS"/>
</dbReference>
<feature type="domain" description="Gp5/Type VI secretion system Vgr protein OB-fold" evidence="4">
    <location>
        <begin position="387"/>
        <end position="451"/>
    </location>
</feature>
<name>A0ABY9QL32_9PSED</name>
<evidence type="ECO:0000313" key="7">
    <source>
        <dbReference type="Proteomes" id="UP001183127"/>
    </source>
</evidence>
<evidence type="ECO:0000259" key="4">
    <source>
        <dbReference type="Pfam" id="PF04717"/>
    </source>
</evidence>
<evidence type="ECO:0000256" key="3">
    <source>
        <dbReference type="ARBA" id="ARBA00022525"/>
    </source>
</evidence>
<keyword evidence="3" id="KW-0964">Secreted</keyword>
<dbReference type="InterPro" id="IPR006533">
    <property type="entry name" value="T6SS_Vgr_RhsGE"/>
</dbReference>
<dbReference type="Proteomes" id="UP001183127">
    <property type="component" value="Chromosome"/>
</dbReference>
<evidence type="ECO:0000259" key="5">
    <source>
        <dbReference type="Pfam" id="PF22178"/>
    </source>
</evidence>
<dbReference type="RefSeq" id="WP_011532853.1">
    <property type="nucleotide sequence ID" value="NZ_CP132921.1"/>
</dbReference>
<evidence type="ECO:0000313" key="6">
    <source>
        <dbReference type="EMBL" id="WMW04753.1"/>
    </source>
</evidence>
<evidence type="ECO:0000256" key="2">
    <source>
        <dbReference type="ARBA" id="ARBA00005558"/>
    </source>
</evidence>
<dbReference type="PANTHER" id="PTHR32305">
    <property type="match status" value="1"/>
</dbReference>
<feature type="domain" description="Gp5/Type VI secretion system Vgr C-terminal trimerisation" evidence="5">
    <location>
        <begin position="470"/>
        <end position="575"/>
    </location>
</feature>
<dbReference type="SUPFAM" id="SSF69255">
    <property type="entry name" value="gp5 N-terminal domain-like"/>
    <property type="match status" value="1"/>
</dbReference>
<dbReference type="SUPFAM" id="SSF69279">
    <property type="entry name" value="Phage tail proteins"/>
    <property type="match status" value="2"/>
</dbReference>
<dbReference type="Pfam" id="PF22178">
    <property type="entry name" value="Gp5_trimer_C"/>
    <property type="match status" value="1"/>
</dbReference>
<dbReference type="EMBL" id="CP132921">
    <property type="protein sequence ID" value="WMW04753.1"/>
    <property type="molecule type" value="Genomic_DNA"/>
</dbReference>
<dbReference type="InterPro" id="IPR037026">
    <property type="entry name" value="Vgr_OB-fold_dom_sf"/>
</dbReference>
<comment type="subcellular location">
    <subcellularLocation>
        <location evidence="1">Secreted</location>
    </subcellularLocation>
</comment>
<gene>
    <name evidence="6" type="primary">tssI</name>
    <name evidence="6" type="ORF">RAH46_20835</name>
</gene>